<sequence length="243" mass="26121">MMMKSLTFCLCVLFSLAGDACAGVIVESSRVVFAGGDRERALLLVNGNDYPVVVQTWVDDGAPDGTPETAGEVPVMPLPGIFRLEPGEKKNLRLLATQAAQPADRESLYWLNVYEIPPTDARLPPSVSALKVAVRLQLKLFYRPDGLQKKAAQLTASQRFSLARQPGRLMLTVSNPTPLYATYGQAQLNGGGRQTALAIGMLAPFASKTLDVDERSIGRPESVSYMLIDDDGQGVTGSAVLKP</sequence>
<reference evidence="9 12" key="2">
    <citation type="submission" date="2020-11" db="EMBL/GenBank/DDBJ databases">
        <title>Enhanced detection system for hospital associated transmission using whole genome sequencing surveillance.</title>
        <authorList>
            <person name="Harrison L.H."/>
            <person name="Van Tyne D."/>
            <person name="Marsh J.W."/>
            <person name="Griffith M.P."/>
            <person name="Snyder D.J."/>
            <person name="Cooper V.S."/>
            <person name="Mustapha M."/>
        </authorList>
    </citation>
    <scope>NUCLEOTIDE SEQUENCE [LARGE SCALE GENOMIC DNA]</scope>
    <source>
        <strain evidence="9 12">SER00230</strain>
    </source>
</reference>
<feature type="domain" description="Pili assembly chaperone N-terminal" evidence="7">
    <location>
        <begin position="23"/>
        <end position="147"/>
    </location>
</feature>
<organism evidence="10 11">
    <name type="scientific">Serratia rubidaea</name>
    <name type="common">Serratia marinorubra</name>
    <dbReference type="NCBI Taxonomy" id="61652"/>
    <lineage>
        <taxon>Bacteria</taxon>
        <taxon>Pseudomonadati</taxon>
        <taxon>Pseudomonadota</taxon>
        <taxon>Gammaproteobacteria</taxon>
        <taxon>Enterobacterales</taxon>
        <taxon>Yersiniaceae</taxon>
        <taxon>Serratia</taxon>
    </lineage>
</organism>
<dbReference type="InterPro" id="IPR008962">
    <property type="entry name" value="PapD-like_sf"/>
</dbReference>
<proteinExistence type="inferred from homology"/>
<dbReference type="PRINTS" id="PR00969">
    <property type="entry name" value="CHAPERONPILI"/>
</dbReference>
<dbReference type="GO" id="GO:0030288">
    <property type="term" value="C:outer membrane-bounded periplasmic space"/>
    <property type="evidence" value="ECO:0007669"/>
    <property type="project" value="InterPro"/>
</dbReference>
<dbReference type="InterPro" id="IPR013783">
    <property type="entry name" value="Ig-like_fold"/>
</dbReference>
<dbReference type="InterPro" id="IPR036316">
    <property type="entry name" value="Pili_assmbl_chap_C_dom_sf"/>
</dbReference>
<dbReference type="PANTHER" id="PTHR30251">
    <property type="entry name" value="PILUS ASSEMBLY CHAPERONE"/>
    <property type="match status" value="1"/>
</dbReference>
<dbReference type="EMBL" id="JADULK010000001">
    <property type="protein sequence ID" value="MBH1928376.1"/>
    <property type="molecule type" value="Genomic_DNA"/>
</dbReference>
<feature type="chain" id="PRO_5018690495" evidence="6">
    <location>
        <begin position="23"/>
        <end position="243"/>
    </location>
</feature>
<evidence type="ECO:0000259" key="7">
    <source>
        <dbReference type="Pfam" id="PF00345"/>
    </source>
</evidence>
<keyword evidence="5" id="KW-0143">Chaperone</keyword>
<evidence type="ECO:0000256" key="5">
    <source>
        <dbReference type="ARBA" id="ARBA00023186"/>
    </source>
</evidence>
<evidence type="ECO:0000313" key="10">
    <source>
        <dbReference type="EMBL" id="VEI61063.1"/>
    </source>
</evidence>
<evidence type="ECO:0000256" key="1">
    <source>
        <dbReference type="ARBA" id="ARBA00004418"/>
    </source>
</evidence>
<evidence type="ECO:0000313" key="12">
    <source>
        <dbReference type="Proteomes" id="UP000624159"/>
    </source>
</evidence>
<dbReference type="AlphaFoldDB" id="A0A3S4WNQ5"/>
<dbReference type="SUPFAM" id="SSF49354">
    <property type="entry name" value="PapD-like"/>
    <property type="match status" value="1"/>
</dbReference>
<reference evidence="10 11" key="1">
    <citation type="submission" date="2018-12" db="EMBL/GenBank/DDBJ databases">
        <authorList>
            <consortium name="Pathogen Informatics"/>
        </authorList>
    </citation>
    <scope>NUCLEOTIDE SEQUENCE [LARGE SCALE GENOMIC DNA]</scope>
    <source>
        <strain evidence="10 11">NCTC10036</strain>
    </source>
</reference>
<dbReference type="Pfam" id="PF00345">
    <property type="entry name" value="PapD_N"/>
    <property type="match status" value="1"/>
</dbReference>
<gene>
    <name evidence="10" type="primary">fimC_1</name>
    <name evidence="9" type="ORF">I5U13_01685</name>
    <name evidence="10" type="ORF">NCTC10036_00027</name>
</gene>
<dbReference type="RefSeq" id="WP_126530111.1">
    <property type="nucleotide sequence ID" value="NZ_JADULK010000001.1"/>
</dbReference>
<dbReference type="EMBL" id="LR134493">
    <property type="protein sequence ID" value="VEI61063.1"/>
    <property type="molecule type" value="Genomic_DNA"/>
</dbReference>
<evidence type="ECO:0000256" key="4">
    <source>
        <dbReference type="ARBA" id="ARBA00022764"/>
    </source>
</evidence>
<evidence type="ECO:0000313" key="9">
    <source>
        <dbReference type="EMBL" id="MBH1928376.1"/>
    </source>
</evidence>
<name>A0A3S4WNQ5_SERRU</name>
<dbReference type="InterPro" id="IPR050643">
    <property type="entry name" value="Periplasmic_pilus_chap"/>
</dbReference>
<accession>A0A3S4WNQ5</accession>
<dbReference type="GO" id="GO:0071555">
    <property type="term" value="P:cell wall organization"/>
    <property type="evidence" value="ECO:0007669"/>
    <property type="project" value="InterPro"/>
</dbReference>
<evidence type="ECO:0000256" key="3">
    <source>
        <dbReference type="ARBA" id="ARBA00022729"/>
    </source>
</evidence>
<evidence type="ECO:0000256" key="6">
    <source>
        <dbReference type="SAM" id="SignalP"/>
    </source>
</evidence>
<dbReference type="InterPro" id="IPR001829">
    <property type="entry name" value="Pili_assmbl_chaperone_bac"/>
</dbReference>
<keyword evidence="4" id="KW-0574">Periplasm</keyword>
<feature type="signal peptide" evidence="6">
    <location>
        <begin position="1"/>
        <end position="22"/>
    </location>
</feature>
<dbReference type="Proteomes" id="UP000624159">
    <property type="component" value="Unassembled WGS sequence"/>
</dbReference>
<comment type="subcellular location">
    <subcellularLocation>
        <location evidence="1">Periplasm</location>
    </subcellularLocation>
</comment>
<keyword evidence="3 6" id="KW-0732">Signal</keyword>
<dbReference type="InterPro" id="IPR016147">
    <property type="entry name" value="Pili_assmbl_chaperone_N"/>
</dbReference>
<dbReference type="Gene3D" id="2.60.40.10">
    <property type="entry name" value="Immunoglobulins"/>
    <property type="match status" value="2"/>
</dbReference>
<evidence type="ECO:0000259" key="8">
    <source>
        <dbReference type="Pfam" id="PF02753"/>
    </source>
</evidence>
<protein>
    <submittedName>
        <fullName evidence="10">Chaperone protein fimC</fullName>
    </submittedName>
    <submittedName>
        <fullName evidence="9">Molecular chaperone</fullName>
    </submittedName>
</protein>
<evidence type="ECO:0000256" key="2">
    <source>
        <dbReference type="ARBA" id="ARBA00007399"/>
    </source>
</evidence>
<comment type="similarity">
    <text evidence="2">Belongs to the periplasmic pilus chaperone family.</text>
</comment>
<dbReference type="InterPro" id="IPR016148">
    <property type="entry name" value="Pili_assmbl_chaperone_C"/>
</dbReference>
<dbReference type="Proteomes" id="UP000281904">
    <property type="component" value="Chromosome"/>
</dbReference>
<keyword evidence="12" id="KW-1185">Reference proteome</keyword>
<feature type="domain" description="Pili assembly chaperone C-terminal" evidence="8">
    <location>
        <begin position="173"/>
        <end position="233"/>
    </location>
</feature>
<evidence type="ECO:0000313" key="11">
    <source>
        <dbReference type="Proteomes" id="UP000281904"/>
    </source>
</evidence>
<dbReference type="SUPFAM" id="SSF49584">
    <property type="entry name" value="Periplasmic chaperone C-domain"/>
    <property type="match status" value="1"/>
</dbReference>
<dbReference type="PANTHER" id="PTHR30251:SF7">
    <property type="entry name" value="FIMBRIAE CHAPARONE"/>
    <property type="match status" value="1"/>
</dbReference>
<dbReference type="Pfam" id="PF02753">
    <property type="entry name" value="PapD_C"/>
    <property type="match status" value="1"/>
</dbReference>